<dbReference type="GO" id="GO:0005680">
    <property type="term" value="C:anaphase-promoting complex"/>
    <property type="evidence" value="ECO:0007669"/>
    <property type="project" value="TreeGrafter"/>
</dbReference>
<reference evidence="5 6" key="1">
    <citation type="journal article" date="2021" name="MBio">
        <title>A New Model Trypanosomatid, Novymonas esmeraldas: Genomic Perception of Its 'Candidatus Pandoraea novymonadis' Endosymbiont.</title>
        <authorList>
            <person name="Zakharova A."/>
            <person name="Saura A."/>
            <person name="Butenko A."/>
            <person name="Podesvova L."/>
            <person name="Warmusova S."/>
            <person name="Kostygov A.Y."/>
            <person name="Nenarokova A."/>
            <person name="Lukes J."/>
            <person name="Opperdoes F.R."/>
            <person name="Yurchenko V."/>
        </authorList>
    </citation>
    <scope>NUCLEOTIDE SEQUENCE [LARGE SCALE GENOMIC DNA]</scope>
    <source>
        <strain evidence="5 6">E262AT.01</strain>
    </source>
</reference>
<feature type="compositionally biased region" description="Low complexity" evidence="4">
    <location>
        <begin position="523"/>
        <end position="540"/>
    </location>
</feature>
<dbReference type="InterPro" id="IPR001680">
    <property type="entry name" value="WD40_rpt"/>
</dbReference>
<gene>
    <name evidence="5" type="ORF">NESM_000040100</name>
</gene>
<keyword evidence="2" id="KW-0677">Repeat</keyword>
<feature type="compositionally biased region" description="Gly residues" evidence="4">
    <location>
        <begin position="339"/>
        <end position="349"/>
    </location>
</feature>
<sequence length="777" mass="78415">MASGSPHRGRGLAGGGGYASASTSSFSPPSSPHAPSAQSLSRHAQRARHVTPLFRSVASAAAAMSHTSGTGFSTAASPSSADLLRPPTLADGMASRAGRTTSPWQSTSSWLPTRLTSPYCVLSAAGFQEDFYTSCLSWGTNQMALALQEDLVLFHPSHPRQASSTAHISVAPPSAAASSATFPGARRATAVAVMRVQDTSCFLGLSNGAVELYDSRGDGTLQCTVSFAMPPPPTGYLSALMPDADDSGAAAVPGSVSRAARALSLLSSSVSSISCVGTSSRHPWLGCAATAARGLVTLDARQTQPVIRFGSDAELNQDEPVTGATSPVAASSSLASPPAGGGGGGSSGGGSLHKLQRAAAFLRQHDRLCSVAWNASGSLVATGSGSGVVKVWSLSAPQRPLHSFLVDPDCSVKALCFHPCSPYVLLVGASAGATGLRTYDLSGGDPILTSAGATAAPVTQALFDPEGHYAVTGAGVPVSAASPSVSPLSSHAPAAVHGELGHIAVTAGGGGGFLDHGAGWRRSSPSHPSGTSSSSVVGASGGATALHESWDDVDMMSASPLSVTLDATGGLASTGLGGSSGSSAAAHSAPPNALVVWRCGTRRRESYLREALLQRDAQRGSRDDTTRRGDVAGDDEGDCGDYAQADNSSDDGSGDGAWAGGQSRGARESLAGAGGHGHASHSSSGGGGGGTPRSAWMQMYALPGHCARPLLICAPFPQSPFAGCCASVAGGDDGTIRFWRLFEATSDATHWQHRRHAQQQSATTLEDMDLLSTPVLR</sequence>
<evidence type="ECO:0000256" key="2">
    <source>
        <dbReference type="ARBA" id="ARBA00022737"/>
    </source>
</evidence>
<dbReference type="InterPro" id="IPR015943">
    <property type="entry name" value="WD40/YVTN_repeat-like_dom_sf"/>
</dbReference>
<protein>
    <submittedName>
        <fullName evidence="5">WD domain, G-beta repeat</fullName>
    </submittedName>
</protein>
<evidence type="ECO:0000256" key="1">
    <source>
        <dbReference type="ARBA" id="ARBA00022574"/>
    </source>
</evidence>
<keyword evidence="1 3" id="KW-0853">WD repeat</keyword>
<dbReference type="GO" id="GO:0031145">
    <property type="term" value="P:anaphase-promoting complex-dependent catabolic process"/>
    <property type="evidence" value="ECO:0007669"/>
    <property type="project" value="TreeGrafter"/>
</dbReference>
<comment type="caution">
    <text evidence="5">The sequence shown here is derived from an EMBL/GenBank/DDBJ whole genome shotgun (WGS) entry which is preliminary data.</text>
</comment>
<evidence type="ECO:0000256" key="3">
    <source>
        <dbReference type="PROSITE-ProRule" id="PRU00221"/>
    </source>
</evidence>
<dbReference type="InterPro" id="IPR036322">
    <property type="entry name" value="WD40_repeat_dom_sf"/>
</dbReference>
<dbReference type="GO" id="GO:1905786">
    <property type="term" value="P:positive regulation of anaphase-promoting complex-dependent catabolic process"/>
    <property type="evidence" value="ECO:0007669"/>
    <property type="project" value="TreeGrafter"/>
</dbReference>
<feature type="region of interest" description="Disordered" evidence="4">
    <location>
        <begin position="309"/>
        <end position="349"/>
    </location>
</feature>
<feature type="region of interest" description="Disordered" evidence="4">
    <location>
        <begin position="757"/>
        <end position="777"/>
    </location>
</feature>
<feature type="compositionally biased region" description="Basic and acidic residues" evidence="4">
    <location>
        <begin position="615"/>
        <end position="631"/>
    </location>
</feature>
<dbReference type="Gene3D" id="2.130.10.10">
    <property type="entry name" value="YVTN repeat-like/Quinoprotein amine dehydrogenase"/>
    <property type="match status" value="1"/>
</dbReference>
<organism evidence="5 6">
    <name type="scientific">Novymonas esmeraldas</name>
    <dbReference type="NCBI Taxonomy" id="1808958"/>
    <lineage>
        <taxon>Eukaryota</taxon>
        <taxon>Discoba</taxon>
        <taxon>Euglenozoa</taxon>
        <taxon>Kinetoplastea</taxon>
        <taxon>Metakinetoplastina</taxon>
        <taxon>Trypanosomatida</taxon>
        <taxon>Trypanosomatidae</taxon>
        <taxon>Novymonas</taxon>
    </lineage>
</organism>
<feature type="compositionally biased region" description="Low complexity" evidence="4">
    <location>
        <begin position="329"/>
        <end position="338"/>
    </location>
</feature>
<feature type="compositionally biased region" description="Low complexity" evidence="4">
    <location>
        <begin position="19"/>
        <end position="41"/>
    </location>
</feature>
<dbReference type="GO" id="GO:1990757">
    <property type="term" value="F:ubiquitin ligase activator activity"/>
    <property type="evidence" value="ECO:0007669"/>
    <property type="project" value="TreeGrafter"/>
</dbReference>
<evidence type="ECO:0000313" key="5">
    <source>
        <dbReference type="EMBL" id="KAK7199920.1"/>
    </source>
</evidence>
<name>A0AAW0F1A0_9TRYP</name>
<feature type="repeat" description="WD" evidence="3">
    <location>
        <begin position="361"/>
        <end position="395"/>
    </location>
</feature>
<dbReference type="AlphaFoldDB" id="A0AAW0F1A0"/>
<feature type="region of interest" description="Disordered" evidence="4">
    <location>
        <begin position="1"/>
        <end position="48"/>
    </location>
</feature>
<feature type="region of interest" description="Disordered" evidence="4">
    <location>
        <begin position="615"/>
        <end position="691"/>
    </location>
</feature>
<dbReference type="Proteomes" id="UP001430356">
    <property type="component" value="Unassembled WGS sequence"/>
</dbReference>
<keyword evidence="6" id="KW-1185">Reference proteome</keyword>
<dbReference type="EMBL" id="JAECZO010000002">
    <property type="protein sequence ID" value="KAK7199920.1"/>
    <property type="molecule type" value="Genomic_DNA"/>
</dbReference>
<evidence type="ECO:0000313" key="6">
    <source>
        <dbReference type="Proteomes" id="UP001430356"/>
    </source>
</evidence>
<proteinExistence type="predicted"/>
<feature type="compositionally biased region" description="Gly residues" evidence="4">
    <location>
        <begin position="654"/>
        <end position="663"/>
    </location>
</feature>
<feature type="region of interest" description="Disordered" evidence="4">
    <location>
        <begin position="516"/>
        <end position="540"/>
    </location>
</feature>
<dbReference type="PANTHER" id="PTHR19918:SF64">
    <property type="entry name" value="GUANINE NUCLEOTIDE-BINDING PROTEIN SUBUNIT BETA-LIKE PROTEIN"/>
    <property type="match status" value="1"/>
</dbReference>
<accession>A0AAW0F1A0</accession>
<dbReference type="GO" id="GO:0010997">
    <property type="term" value="F:anaphase-promoting complex binding"/>
    <property type="evidence" value="ECO:0007669"/>
    <property type="project" value="InterPro"/>
</dbReference>
<dbReference type="Pfam" id="PF00400">
    <property type="entry name" value="WD40"/>
    <property type="match status" value="1"/>
</dbReference>
<dbReference type="InterPro" id="IPR033010">
    <property type="entry name" value="Cdc20/Fizzy"/>
</dbReference>
<dbReference type="SUPFAM" id="SSF50978">
    <property type="entry name" value="WD40 repeat-like"/>
    <property type="match status" value="1"/>
</dbReference>
<dbReference type="SMART" id="SM00320">
    <property type="entry name" value="WD40"/>
    <property type="match status" value="2"/>
</dbReference>
<evidence type="ECO:0000256" key="4">
    <source>
        <dbReference type="SAM" id="MobiDB-lite"/>
    </source>
</evidence>
<dbReference type="PROSITE" id="PS50082">
    <property type="entry name" value="WD_REPEATS_2"/>
    <property type="match status" value="1"/>
</dbReference>
<dbReference type="PANTHER" id="PTHR19918">
    <property type="entry name" value="CELL DIVISION CYCLE 20 CDC20 FIZZY -RELATED"/>
    <property type="match status" value="1"/>
</dbReference>